<sequence length="379" mass="41848">MSTPPPEHGSPATANCRFQPIYSLSHRRSVALEALSASVDQDPTSCLLSSYCREFALLERTPRWLMIKPAPVSFASAEARAALLETLEAHQLPSHRIVIAVSDAALEQSPELIDALVALKQAGFLLAIDDFGVGPTQLARLSQLEPDLVKFDHALLENAAEPGRNRNLLTRLVHLMHEMGALVVLTGVHNEDNLLIALESGGDLVQGDYVAEPAATPEDDAAITPRIDARWDQLMNRELLTRKLTRRHLELARQAFVQSAIALMQGTPFTQAATPMLALPDVTRAFLLDQEGRQLGGNLNRQRNGNGNRDDKFSPLTDTTGAIWSRRAYFQHAIDQPGVLYMSEPYLSMTDTRRCITLSMAIEIDETLHVLCTDLLVRH</sequence>
<dbReference type="EMBL" id="JAUEDK010000009">
    <property type="protein sequence ID" value="MDN0074642.1"/>
    <property type="molecule type" value="Genomic_DNA"/>
</dbReference>
<dbReference type="RefSeq" id="WP_289829219.1">
    <property type="nucleotide sequence ID" value="NZ_JAUEDK010000009.1"/>
</dbReference>
<dbReference type="Proteomes" id="UP001168540">
    <property type="component" value="Unassembled WGS sequence"/>
</dbReference>
<dbReference type="CDD" id="cd01948">
    <property type="entry name" value="EAL"/>
    <property type="match status" value="1"/>
</dbReference>
<dbReference type="Gene3D" id="3.20.20.450">
    <property type="entry name" value="EAL domain"/>
    <property type="match status" value="1"/>
</dbReference>
<evidence type="ECO:0000313" key="3">
    <source>
        <dbReference type="Proteomes" id="UP001168540"/>
    </source>
</evidence>
<dbReference type="SUPFAM" id="SSF141868">
    <property type="entry name" value="EAL domain-like"/>
    <property type="match status" value="1"/>
</dbReference>
<organism evidence="2 3">
    <name type="scientific">Crenobacter oryzisoli</name>
    <dbReference type="NCBI Taxonomy" id="3056844"/>
    <lineage>
        <taxon>Bacteria</taxon>
        <taxon>Pseudomonadati</taxon>
        <taxon>Pseudomonadota</taxon>
        <taxon>Betaproteobacteria</taxon>
        <taxon>Neisseriales</taxon>
        <taxon>Neisseriaceae</taxon>
        <taxon>Crenobacter</taxon>
    </lineage>
</organism>
<dbReference type="SUPFAM" id="SSF103190">
    <property type="entry name" value="Sensory domain-like"/>
    <property type="match status" value="1"/>
</dbReference>
<accession>A0ABT7XLI1</accession>
<proteinExistence type="predicted"/>
<dbReference type="Pfam" id="PF00563">
    <property type="entry name" value="EAL"/>
    <property type="match status" value="1"/>
</dbReference>
<keyword evidence="3" id="KW-1185">Reference proteome</keyword>
<evidence type="ECO:0000259" key="1">
    <source>
        <dbReference type="PROSITE" id="PS50883"/>
    </source>
</evidence>
<feature type="domain" description="EAL" evidence="1">
    <location>
        <begin position="1"/>
        <end position="227"/>
    </location>
</feature>
<dbReference type="PANTHER" id="PTHR33121">
    <property type="entry name" value="CYCLIC DI-GMP PHOSPHODIESTERASE PDEF"/>
    <property type="match status" value="1"/>
</dbReference>
<comment type="caution">
    <text evidence="2">The sequence shown here is derived from an EMBL/GenBank/DDBJ whole genome shotgun (WGS) entry which is preliminary data.</text>
</comment>
<dbReference type="InterPro" id="IPR035919">
    <property type="entry name" value="EAL_sf"/>
</dbReference>
<name>A0ABT7XLI1_9NEIS</name>
<dbReference type="InterPro" id="IPR001633">
    <property type="entry name" value="EAL_dom"/>
</dbReference>
<gene>
    <name evidence="2" type="ORF">QU481_07015</name>
</gene>
<dbReference type="InterPro" id="IPR029151">
    <property type="entry name" value="Sensor-like_sf"/>
</dbReference>
<evidence type="ECO:0000313" key="2">
    <source>
        <dbReference type="EMBL" id="MDN0074642.1"/>
    </source>
</evidence>
<dbReference type="InterPro" id="IPR050706">
    <property type="entry name" value="Cyclic-di-GMP_PDE-like"/>
</dbReference>
<dbReference type="Gene3D" id="3.30.450.20">
    <property type="entry name" value="PAS domain"/>
    <property type="match status" value="1"/>
</dbReference>
<dbReference type="SMART" id="SM00052">
    <property type="entry name" value="EAL"/>
    <property type="match status" value="1"/>
</dbReference>
<reference evidence="2" key="1">
    <citation type="submission" date="2023-06" db="EMBL/GenBank/DDBJ databases">
        <authorList>
            <person name="Zhang S."/>
        </authorList>
    </citation>
    <scope>NUCLEOTIDE SEQUENCE</scope>
    <source>
        <strain evidence="2">SG2303</strain>
    </source>
</reference>
<dbReference type="PANTHER" id="PTHR33121:SF70">
    <property type="entry name" value="SIGNALING PROTEIN YKOW"/>
    <property type="match status" value="1"/>
</dbReference>
<dbReference type="PROSITE" id="PS50883">
    <property type="entry name" value="EAL"/>
    <property type="match status" value="1"/>
</dbReference>
<protein>
    <submittedName>
        <fullName evidence="2">EAL domain-containing protein</fullName>
    </submittedName>
</protein>